<dbReference type="InterPro" id="IPR001849">
    <property type="entry name" value="PH_domain"/>
</dbReference>
<dbReference type="AlphaFoldDB" id="A0A1X2GKA1"/>
<gene>
    <name evidence="5" type="ORF">DM01DRAFT_1285733</name>
</gene>
<dbReference type="InterPro" id="IPR035899">
    <property type="entry name" value="DBL_dom_sf"/>
</dbReference>
<evidence type="ECO:0000313" key="5">
    <source>
        <dbReference type="EMBL" id="ORX55689.1"/>
    </source>
</evidence>
<evidence type="ECO:0000313" key="6">
    <source>
        <dbReference type="Proteomes" id="UP000242146"/>
    </source>
</evidence>
<dbReference type="PANTHER" id="PTHR46572:SF1">
    <property type="entry name" value="RHO1 GUANINE NUCLEOTIDE EXCHANGE FACTOR TUS1"/>
    <property type="match status" value="1"/>
</dbReference>
<dbReference type="SMART" id="SM00233">
    <property type="entry name" value="PH"/>
    <property type="match status" value="1"/>
</dbReference>
<dbReference type="InterPro" id="IPR001180">
    <property type="entry name" value="CNH_dom"/>
</dbReference>
<sequence>MPSSLVKIDETQSLHFANHALLSELVTMFIDQVHLVTSRRKIFTTAEYPTSFNGEEAVDITRSILPESLPESMYLKVTRALMHTSPPVIIPITYSEKSTRRNTLYQSSHEVYRLIEGNIPQGVYTPLTQCYSLSCLRGQGACYAPCCPNRLTSDLTAQNGVERRSSFSSSVASSHDTTLSRAWSATVSKEILQTTPHKEIARQEAIHELIYTEEDYVRDLNLLDELFAKALREAQCIEIERRESFCDYIFSNYLELMAIHRDLYRELRDYQCLCQANTVGGFVDRIGDIFLRHIVRFMQAYKRYGPHVVLAEYAVKKEMATNMLFQNFIHEKEKQPETRKLPFRHFIILPVTRLQRYPLLIGAILKKTPEDHPDYEILEECLEILKRVATTMDQDTVNTKAVLRVQQVNDAIRSKPTEAVDLQLTVPGRRILHEGPLTRRGHMVGDSSEIYVFLFDHMLVMTRRRRAGYNEDEYEYHISKRPIPLMLLLLEEATEGFSLGIRTMSSNHSTTLTSRAGTLVNLNSYGSAQPLLLHHLGRMGGDHLLFADSPATRLAWKESIVQAKALLEEKDAAHQAFKVMSLSDATFRTNYQFGRVTCSVQFEGTKGIRMIAVGTVAGVWMGIEGDTNSIRQVLAIEDVTQMAVLPGPHILAVLADKTLYSYALEALDPTAKKVSKEKPFQRVAQHISYFNAGVCNGRTLVIAMKKRGLDSHFKAFEPVCGDLRDPANNRFLTTKTGLFGKSHAWFRVHKEFYVGADSSAVHFLKARVVVVCPRGFEVIDLDNLHLNRNIPDLSQPDFAFVHQRADVFPLGFFKCRQYYLLCYNAFAFLVDTHGNFIQENYAWIAWEGTPQAIAFYYPYIIAFDNAFIEIRHVETGELIQIIAGVQMRCLQFTNDTFAPVVHGCMTHPFKPDFQYVFQLMANFEPVTLYPNSPMPQHRQY</sequence>
<dbReference type="EMBL" id="MCGT01000011">
    <property type="protein sequence ID" value="ORX55689.1"/>
    <property type="molecule type" value="Genomic_DNA"/>
</dbReference>
<dbReference type="OrthoDB" id="2272012at2759"/>
<protein>
    <recommendedName>
        <fullName evidence="7">CNH-domain-containing protein</fullName>
    </recommendedName>
</protein>
<dbReference type="SUPFAM" id="SSF50729">
    <property type="entry name" value="PH domain-like"/>
    <property type="match status" value="1"/>
</dbReference>
<dbReference type="Proteomes" id="UP000242146">
    <property type="component" value="Unassembled WGS sequence"/>
</dbReference>
<dbReference type="Pfam" id="PF00780">
    <property type="entry name" value="CNH"/>
    <property type="match status" value="1"/>
</dbReference>
<comment type="caution">
    <text evidence="5">The sequence shown here is derived from an EMBL/GenBank/DDBJ whole genome shotgun (WGS) entry which is preliminary data.</text>
</comment>
<dbReference type="SMART" id="SM00325">
    <property type="entry name" value="RhoGEF"/>
    <property type="match status" value="1"/>
</dbReference>
<dbReference type="PROSITE" id="PS50010">
    <property type="entry name" value="DH_2"/>
    <property type="match status" value="1"/>
</dbReference>
<accession>A0A1X2GKA1</accession>
<dbReference type="CDD" id="cd00160">
    <property type="entry name" value="RhoGEF"/>
    <property type="match status" value="1"/>
</dbReference>
<evidence type="ECO:0008006" key="7">
    <source>
        <dbReference type="Google" id="ProtNLM"/>
    </source>
</evidence>
<dbReference type="SMART" id="SM00036">
    <property type="entry name" value="CNH"/>
    <property type="match status" value="1"/>
</dbReference>
<evidence type="ECO:0000256" key="1">
    <source>
        <dbReference type="ARBA" id="ARBA00022553"/>
    </source>
</evidence>
<dbReference type="InterPro" id="IPR041675">
    <property type="entry name" value="PH_5"/>
</dbReference>
<feature type="domain" description="CNH" evidence="4">
    <location>
        <begin position="593"/>
        <end position="897"/>
    </location>
</feature>
<dbReference type="InterPro" id="IPR011993">
    <property type="entry name" value="PH-like_dom_sf"/>
</dbReference>
<evidence type="ECO:0000256" key="2">
    <source>
        <dbReference type="ARBA" id="ARBA00022658"/>
    </source>
</evidence>
<dbReference type="SUPFAM" id="SSF48065">
    <property type="entry name" value="DBL homology domain (DH-domain)"/>
    <property type="match status" value="1"/>
</dbReference>
<keyword evidence="1" id="KW-0597">Phosphoprotein</keyword>
<keyword evidence="2" id="KW-0344">Guanine-nucleotide releasing factor</keyword>
<keyword evidence="6" id="KW-1185">Reference proteome</keyword>
<dbReference type="InterPro" id="IPR052233">
    <property type="entry name" value="Rho-type_GEFs"/>
</dbReference>
<dbReference type="Gene3D" id="2.30.29.30">
    <property type="entry name" value="Pleckstrin-homology domain (PH domain)/Phosphotyrosine-binding domain (PTB)"/>
    <property type="match status" value="1"/>
</dbReference>
<evidence type="ECO:0000259" key="3">
    <source>
        <dbReference type="PROSITE" id="PS50010"/>
    </source>
</evidence>
<dbReference type="STRING" id="101127.A0A1X2GKA1"/>
<dbReference type="Gene3D" id="1.20.900.10">
    <property type="entry name" value="Dbl homology (DH) domain"/>
    <property type="match status" value="1"/>
</dbReference>
<dbReference type="PANTHER" id="PTHR46572">
    <property type="entry name" value="RHO1 GDP-GTP EXCHANGE PROTEIN 1-RELATED"/>
    <property type="match status" value="1"/>
</dbReference>
<evidence type="ECO:0000259" key="4">
    <source>
        <dbReference type="PROSITE" id="PS50219"/>
    </source>
</evidence>
<name>A0A1X2GKA1_9FUNG</name>
<dbReference type="Pfam" id="PF15405">
    <property type="entry name" value="PH_5"/>
    <property type="match status" value="1"/>
</dbReference>
<dbReference type="Pfam" id="PF00621">
    <property type="entry name" value="RhoGEF"/>
    <property type="match status" value="1"/>
</dbReference>
<proteinExistence type="predicted"/>
<reference evidence="5 6" key="1">
    <citation type="submission" date="2016-07" db="EMBL/GenBank/DDBJ databases">
        <title>Pervasive Adenine N6-methylation of Active Genes in Fungi.</title>
        <authorList>
            <consortium name="DOE Joint Genome Institute"/>
            <person name="Mondo S.J."/>
            <person name="Dannebaum R.O."/>
            <person name="Kuo R.C."/>
            <person name="Labutti K."/>
            <person name="Haridas S."/>
            <person name="Kuo A."/>
            <person name="Salamov A."/>
            <person name="Ahrendt S.R."/>
            <person name="Lipzen A."/>
            <person name="Sullivan W."/>
            <person name="Andreopoulos W.B."/>
            <person name="Clum A."/>
            <person name="Lindquist E."/>
            <person name="Daum C."/>
            <person name="Ramamoorthy G.K."/>
            <person name="Gryganskyi A."/>
            <person name="Culley D."/>
            <person name="Magnuson J.K."/>
            <person name="James T.Y."/>
            <person name="O'Malley M.A."/>
            <person name="Stajich J.E."/>
            <person name="Spatafora J.W."/>
            <person name="Visel A."/>
            <person name="Grigoriev I.V."/>
        </authorList>
    </citation>
    <scope>NUCLEOTIDE SEQUENCE [LARGE SCALE GENOMIC DNA]</scope>
    <source>
        <strain evidence="5 6">NRRL 3301</strain>
    </source>
</reference>
<dbReference type="PROSITE" id="PS50219">
    <property type="entry name" value="CNH"/>
    <property type="match status" value="1"/>
</dbReference>
<organism evidence="5 6">
    <name type="scientific">Hesseltinella vesiculosa</name>
    <dbReference type="NCBI Taxonomy" id="101127"/>
    <lineage>
        <taxon>Eukaryota</taxon>
        <taxon>Fungi</taxon>
        <taxon>Fungi incertae sedis</taxon>
        <taxon>Mucoromycota</taxon>
        <taxon>Mucoromycotina</taxon>
        <taxon>Mucoromycetes</taxon>
        <taxon>Mucorales</taxon>
        <taxon>Cunninghamellaceae</taxon>
        <taxon>Hesseltinella</taxon>
    </lineage>
</organism>
<dbReference type="InterPro" id="IPR000219">
    <property type="entry name" value="DH_dom"/>
</dbReference>
<feature type="domain" description="DH" evidence="3">
    <location>
        <begin position="201"/>
        <end position="395"/>
    </location>
</feature>
<dbReference type="GO" id="GO:0005085">
    <property type="term" value="F:guanyl-nucleotide exchange factor activity"/>
    <property type="evidence" value="ECO:0007669"/>
    <property type="project" value="UniProtKB-KW"/>
</dbReference>